<dbReference type="SUPFAM" id="SSF51905">
    <property type="entry name" value="FAD/NAD(P)-binding domain"/>
    <property type="match status" value="1"/>
</dbReference>
<evidence type="ECO:0000256" key="4">
    <source>
        <dbReference type="ARBA" id="ARBA00023002"/>
    </source>
</evidence>
<dbReference type="InterPro" id="IPR002938">
    <property type="entry name" value="FAD-bd"/>
</dbReference>
<keyword evidence="5" id="KW-0503">Monooxygenase</keyword>
<dbReference type="EMBL" id="MU860160">
    <property type="protein sequence ID" value="KAK4237010.1"/>
    <property type="molecule type" value="Genomic_DNA"/>
</dbReference>
<feature type="domain" description="FAD-binding" evidence="6">
    <location>
        <begin position="123"/>
        <end position="366"/>
    </location>
</feature>
<dbReference type="Pfam" id="PF01494">
    <property type="entry name" value="FAD_binding_3"/>
    <property type="match status" value="2"/>
</dbReference>
<keyword evidence="2" id="KW-0285">Flavoprotein</keyword>
<comment type="caution">
    <text evidence="7">The sequence shown here is derived from an EMBL/GenBank/DDBJ whole genome shotgun (WGS) entry which is preliminary data.</text>
</comment>
<protein>
    <recommendedName>
        <fullName evidence="6">FAD-binding domain-containing protein</fullName>
    </recommendedName>
</protein>
<dbReference type="PANTHER" id="PTHR47178:SF3">
    <property type="entry name" value="FAD-BINDING DOMAIN-CONTAINING PROTEIN"/>
    <property type="match status" value="1"/>
</dbReference>
<evidence type="ECO:0000256" key="2">
    <source>
        <dbReference type="ARBA" id="ARBA00022630"/>
    </source>
</evidence>
<evidence type="ECO:0000259" key="6">
    <source>
        <dbReference type="Pfam" id="PF01494"/>
    </source>
</evidence>
<name>A0AAN7C862_9PEZI</name>
<gene>
    <name evidence="7" type="ORF">C8A03DRAFT_35049</name>
</gene>
<evidence type="ECO:0000313" key="7">
    <source>
        <dbReference type="EMBL" id="KAK4237010.1"/>
    </source>
</evidence>
<keyword evidence="4" id="KW-0560">Oxidoreductase</keyword>
<evidence type="ECO:0000256" key="5">
    <source>
        <dbReference type="ARBA" id="ARBA00023033"/>
    </source>
</evidence>
<dbReference type="AlphaFoldDB" id="A0AAN7C862"/>
<dbReference type="GO" id="GO:0071949">
    <property type="term" value="F:FAD binding"/>
    <property type="evidence" value="ECO:0007669"/>
    <property type="project" value="InterPro"/>
</dbReference>
<dbReference type="GO" id="GO:0004497">
    <property type="term" value="F:monooxygenase activity"/>
    <property type="evidence" value="ECO:0007669"/>
    <property type="project" value="UniProtKB-KW"/>
</dbReference>
<evidence type="ECO:0000256" key="3">
    <source>
        <dbReference type="ARBA" id="ARBA00022827"/>
    </source>
</evidence>
<dbReference type="InterPro" id="IPR036188">
    <property type="entry name" value="FAD/NAD-bd_sf"/>
</dbReference>
<accession>A0AAN7C862</accession>
<dbReference type="Gene3D" id="3.50.50.60">
    <property type="entry name" value="FAD/NAD(P)-binding domain"/>
    <property type="match status" value="1"/>
</dbReference>
<sequence length="411" mass="45813">MHPNRPSEALRVLVIGAGSAGLLMAQVFKKVGIDVIVFEQDGSPTARPRDWSFGIYWAQSRIEACLPPELSALVDTVQTDPSYRRHEGSFMPMYNGLTGEPLKKIPAPHAIRLRRRAWLDLLRTGLDVSFGKRLVSISTTDEGVTAIFEDGSVETGSLLIGAEGAHSVTRTWLFQQSPPNAALMDLPISSFATLTKLNREVALALRDVEGMSCIATSPGFFTFFSGYDCTAEDPAQWVFMIILTWPADDTEEQAALAKDRGHLLDKVRELAKPLIYPFDAMVRSIPQDTRTWYSRRMTYWPTKPWDNRGGRVTLAGDAAHAMTFHRGQGLGNAIADVAELQEHLRAMKAHTREELAKAVDKYEKDVWRRGYDIVMENLENTLALHDWEKVTQSHLVASGLNTDPALHLGKK</sequence>
<proteinExistence type="predicted"/>
<dbReference type="PRINTS" id="PR00420">
    <property type="entry name" value="RNGMNOXGNASE"/>
</dbReference>
<evidence type="ECO:0000256" key="1">
    <source>
        <dbReference type="ARBA" id="ARBA00001974"/>
    </source>
</evidence>
<keyword evidence="3" id="KW-0274">FAD</keyword>
<reference evidence="7" key="2">
    <citation type="submission" date="2023-05" db="EMBL/GenBank/DDBJ databases">
        <authorList>
            <consortium name="Lawrence Berkeley National Laboratory"/>
            <person name="Steindorff A."/>
            <person name="Hensen N."/>
            <person name="Bonometti L."/>
            <person name="Westerberg I."/>
            <person name="Brannstrom I.O."/>
            <person name="Guillou S."/>
            <person name="Cros-Aarteil S."/>
            <person name="Calhoun S."/>
            <person name="Haridas S."/>
            <person name="Kuo A."/>
            <person name="Mondo S."/>
            <person name="Pangilinan J."/>
            <person name="Riley R."/>
            <person name="Labutti K."/>
            <person name="Andreopoulos B."/>
            <person name="Lipzen A."/>
            <person name="Chen C."/>
            <person name="Yanf M."/>
            <person name="Daum C."/>
            <person name="Ng V."/>
            <person name="Clum A."/>
            <person name="Ohm R."/>
            <person name="Martin F."/>
            <person name="Silar P."/>
            <person name="Natvig D."/>
            <person name="Lalanne C."/>
            <person name="Gautier V."/>
            <person name="Ament-Velasquez S.L."/>
            <person name="Kruys A."/>
            <person name="Hutchinson M.I."/>
            <person name="Powell A.J."/>
            <person name="Barry K."/>
            <person name="Miller A.N."/>
            <person name="Grigoriev I.V."/>
            <person name="Debuchy R."/>
            <person name="Gladieux P."/>
            <person name="Thoren M.H."/>
            <person name="Johannesson H."/>
        </authorList>
    </citation>
    <scope>NUCLEOTIDE SEQUENCE</scope>
    <source>
        <strain evidence="7">CBS 532.94</strain>
    </source>
</reference>
<keyword evidence="8" id="KW-1185">Reference proteome</keyword>
<evidence type="ECO:0000313" key="8">
    <source>
        <dbReference type="Proteomes" id="UP001303760"/>
    </source>
</evidence>
<dbReference type="PANTHER" id="PTHR47178">
    <property type="entry name" value="MONOOXYGENASE, FAD-BINDING"/>
    <property type="match status" value="1"/>
</dbReference>
<dbReference type="Proteomes" id="UP001303760">
    <property type="component" value="Unassembled WGS sequence"/>
</dbReference>
<comment type="cofactor">
    <cofactor evidence="1">
        <name>FAD</name>
        <dbReference type="ChEBI" id="CHEBI:57692"/>
    </cofactor>
</comment>
<reference evidence="7" key="1">
    <citation type="journal article" date="2023" name="Mol. Phylogenet. Evol.">
        <title>Genome-scale phylogeny and comparative genomics of the fungal order Sordariales.</title>
        <authorList>
            <person name="Hensen N."/>
            <person name="Bonometti L."/>
            <person name="Westerberg I."/>
            <person name="Brannstrom I.O."/>
            <person name="Guillou S."/>
            <person name="Cros-Aarteil S."/>
            <person name="Calhoun S."/>
            <person name="Haridas S."/>
            <person name="Kuo A."/>
            <person name="Mondo S."/>
            <person name="Pangilinan J."/>
            <person name="Riley R."/>
            <person name="LaButti K."/>
            <person name="Andreopoulos B."/>
            <person name="Lipzen A."/>
            <person name="Chen C."/>
            <person name="Yan M."/>
            <person name="Daum C."/>
            <person name="Ng V."/>
            <person name="Clum A."/>
            <person name="Steindorff A."/>
            <person name="Ohm R.A."/>
            <person name="Martin F."/>
            <person name="Silar P."/>
            <person name="Natvig D.O."/>
            <person name="Lalanne C."/>
            <person name="Gautier V."/>
            <person name="Ament-Velasquez S.L."/>
            <person name="Kruys A."/>
            <person name="Hutchinson M.I."/>
            <person name="Powell A.J."/>
            <person name="Barry K."/>
            <person name="Miller A.N."/>
            <person name="Grigoriev I.V."/>
            <person name="Debuchy R."/>
            <person name="Gladieux P."/>
            <person name="Hiltunen Thoren M."/>
            <person name="Johannesson H."/>
        </authorList>
    </citation>
    <scope>NUCLEOTIDE SEQUENCE</scope>
    <source>
        <strain evidence="7">CBS 532.94</strain>
    </source>
</reference>
<feature type="domain" description="FAD-binding" evidence="6">
    <location>
        <begin position="11"/>
        <end position="49"/>
    </location>
</feature>
<organism evidence="7 8">
    <name type="scientific">Achaetomium macrosporum</name>
    <dbReference type="NCBI Taxonomy" id="79813"/>
    <lineage>
        <taxon>Eukaryota</taxon>
        <taxon>Fungi</taxon>
        <taxon>Dikarya</taxon>
        <taxon>Ascomycota</taxon>
        <taxon>Pezizomycotina</taxon>
        <taxon>Sordariomycetes</taxon>
        <taxon>Sordariomycetidae</taxon>
        <taxon>Sordariales</taxon>
        <taxon>Chaetomiaceae</taxon>
        <taxon>Achaetomium</taxon>
    </lineage>
</organism>